<comment type="similarity">
    <text evidence="2">Belongs to the SURF6 family.</text>
</comment>
<feature type="domain" description="Ribosomal RNA-processing protein 14 N-terminal" evidence="6">
    <location>
        <begin position="14"/>
        <end position="80"/>
    </location>
</feature>
<proteinExistence type="inferred from homology"/>
<dbReference type="InterPro" id="IPR007019">
    <property type="entry name" value="SURF6"/>
</dbReference>
<evidence type="ECO:0000313" key="8">
    <source>
        <dbReference type="Proteomes" id="UP001140091"/>
    </source>
</evidence>
<dbReference type="InterPro" id="IPR029188">
    <property type="entry name" value="Rrp14_N"/>
</dbReference>
<dbReference type="EMBL" id="JANBPK010001248">
    <property type="protein sequence ID" value="KAJ2924093.1"/>
    <property type="molecule type" value="Genomic_DNA"/>
</dbReference>
<dbReference type="GO" id="GO:0005730">
    <property type="term" value="C:nucleolus"/>
    <property type="evidence" value="ECO:0007669"/>
    <property type="project" value="TreeGrafter"/>
</dbReference>
<keyword evidence="8" id="KW-1185">Reference proteome</keyword>
<gene>
    <name evidence="7" type="ORF">H1R20_g12998</name>
</gene>
<feature type="compositionally biased region" description="Low complexity" evidence="4">
    <location>
        <begin position="260"/>
        <end position="292"/>
    </location>
</feature>
<comment type="subcellular location">
    <subcellularLocation>
        <location evidence="1">Nucleus</location>
    </subcellularLocation>
</comment>
<comment type="caution">
    <text evidence="7">The sequence shown here is derived from an EMBL/GenBank/DDBJ whole genome shotgun (WGS) entry which is preliminary data.</text>
</comment>
<feature type="compositionally biased region" description="Basic and acidic residues" evidence="4">
    <location>
        <begin position="295"/>
        <end position="333"/>
    </location>
</feature>
<dbReference type="AlphaFoldDB" id="A0A9W8J4K1"/>
<evidence type="ECO:0008006" key="9">
    <source>
        <dbReference type="Google" id="ProtNLM"/>
    </source>
</evidence>
<dbReference type="Pfam" id="PF15459">
    <property type="entry name" value="RRP14"/>
    <property type="match status" value="1"/>
</dbReference>
<dbReference type="PANTHER" id="PTHR14369:SF0">
    <property type="entry name" value="SURFEIT LOCUS PROTEIN 6"/>
    <property type="match status" value="1"/>
</dbReference>
<protein>
    <recommendedName>
        <fullName evidence="9">SURF6-domain-containing protein</fullName>
    </recommendedName>
</protein>
<dbReference type="Proteomes" id="UP001140091">
    <property type="component" value="Unassembled WGS sequence"/>
</dbReference>
<dbReference type="GO" id="GO:0042274">
    <property type="term" value="P:ribosomal small subunit biogenesis"/>
    <property type="evidence" value="ECO:0007669"/>
    <property type="project" value="TreeGrafter"/>
</dbReference>
<evidence type="ECO:0000259" key="6">
    <source>
        <dbReference type="Pfam" id="PF15459"/>
    </source>
</evidence>
<feature type="domain" description="Ribosomal RNA-processing protein 14/surfeit locus protein 6 C-terminal" evidence="5">
    <location>
        <begin position="181"/>
        <end position="385"/>
    </location>
</feature>
<feature type="compositionally biased region" description="Acidic residues" evidence="4">
    <location>
        <begin position="113"/>
        <end position="142"/>
    </location>
</feature>
<feature type="compositionally biased region" description="Basic residues" evidence="4">
    <location>
        <begin position="49"/>
        <end position="60"/>
    </location>
</feature>
<evidence type="ECO:0000313" key="7">
    <source>
        <dbReference type="EMBL" id="KAJ2924093.1"/>
    </source>
</evidence>
<feature type="compositionally biased region" description="Basic and acidic residues" evidence="4">
    <location>
        <begin position="177"/>
        <end position="223"/>
    </location>
</feature>
<evidence type="ECO:0000256" key="3">
    <source>
        <dbReference type="ARBA" id="ARBA00023242"/>
    </source>
</evidence>
<reference evidence="7" key="1">
    <citation type="submission" date="2022-06" db="EMBL/GenBank/DDBJ databases">
        <title>Genome Sequence of Candolleomyces eurysporus.</title>
        <authorList>
            <person name="Buettner E."/>
        </authorList>
    </citation>
    <scope>NUCLEOTIDE SEQUENCE</scope>
    <source>
        <strain evidence="7">VTCC 930004</strain>
    </source>
</reference>
<feature type="non-terminal residue" evidence="7">
    <location>
        <position position="419"/>
    </location>
</feature>
<name>A0A9W8J4K1_9AGAR</name>
<organism evidence="7 8">
    <name type="scientific">Candolleomyces eurysporus</name>
    <dbReference type="NCBI Taxonomy" id="2828524"/>
    <lineage>
        <taxon>Eukaryota</taxon>
        <taxon>Fungi</taxon>
        <taxon>Dikarya</taxon>
        <taxon>Basidiomycota</taxon>
        <taxon>Agaricomycotina</taxon>
        <taxon>Agaricomycetes</taxon>
        <taxon>Agaricomycetidae</taxon>
        <taxon>Agaricales</taxon>
        <taxon>Agaricineae</taxon>
        <taxon>Psathyrellaceae</taxon>
        <taxon>Candolleomyces</taxon>
    </lineage>
</organism>
<feature type="compositionally biased region" description="Basic and acidic residues" evidence="4">
    <location>
        <begin position="340"/>
        <end position="357"/>
    </location>
</feature>
<evidence type="ECO:0000256" key="2">
    <source>
        <dbReference type="ARBA" id="ARBA00005904"/>
    </source>
</evidence>
<dbReference type="InterPro" id="IPR029190">
    <property type="entry name" value="Rrp14/SURF6_C"/>
</dbReference>
<feature type="compositionally biased region" description="Gly residues" evidence="4">
    <location>
        <begin position="387"/>
        <end position="396"/>
    </location>
</feature>
<feature type="compositionally biased region" description="Basic and acidic residues" evidence="4">
    <location>
        <begin position="89"/>
        <end position="99"/>
    </location>
</feature>
<evidence type="ECO:0000256" key="4">
    <source>
        <dbReference type="SAM" id="MobiDB-lite"/>
    </source>
</evidence>
<accession>A0A9W8J4K1</accession>
<dbReference type="OrthoDB" id="444809at2759"/>
<dbReference type="GO" id="GO:0003677">
    <property type="term" value="F:DNA binding"/>
    <property type="evidence" value="ECO:0007669"/>
    <property type="project" value="TreeGrafter"/>
</dbReference>
<dbReference type="PANTHER" id="PTHR14369">
    <property type="entry name" value="SURFEIT LOCUS PROTEIN 6"/>
    <property type="match status" value="1"/>
</dbReference>
<keyword evidence="3" id="KW-0539">Nucleus</keyword>
<evidence type="ECO:0000259" key="5">
    <source>
        <dbReference type="Pfam" id="PF04935"/>
    </source>
</evidence>
<dbReference type="Pfam" id="PF04935">
    <property type="entry name" value="SURF6"/>
    <property type="match status" value="1"/>
</dbReference>
<evidence type="ECO:0000256" key="1">
    <source>
        <dbReference type="ARBA" id="ARBA00004123"/>
    </source>
</evidence>
<dbReference type="GO" id="GO:0003723">
    <property type="term" value="F:RNA binding"/>
    <property type="evidence" value="ECO:0007669"/>
    <property type="project" value="TreeGrafter"/>
</dbReference>
<dbReference type="GO" id="GO:0042273">
    <property type="term" value="P:ribosomal large subunit biogenesis"/>
    <property type="evidence" value="ECO:0007669"/>
    <property type="project" value="TreeGrafter"/>
</dbReference>
<sequence length="419" mass="46838">MPITPTPANILRASLEQHNETFENLLKLIPAQYYIVNEQKIEEQMANKFQKHSKKQKGFKHAAEVAAAKQAAKRQKLDPANQKTVVDIQNERSAEEASSPKKTKKRPTKIAGSEDDSGSDGDMDVDFDQGDDEDAPQEEEEFIPMPSAEGGFASLRQKLHDKIANLRNRHSSLKGEPGSKDELLEERRQQRALLRERRRKETRERVRREAEARKKPEKEKNEKGPAQIKGNVAKTQLLVPESGPHSKLANVAFSTVTDPSSSRGASSNAASSKYKSLKASSDPKQALAQLQAKKAKLESLPEEKKKEIAEREQWAKAEARMEGVKVRDDEARLKKAAKRKDKEKQKSKKDWTERKEQVTAAMAARQKKRTDNIAMRNERRKDKKSGGSSGKKGAAGKGKARPGFEGKKTFGTGKKGKSK</sequence>
<feature type="region of interest" description="Disordered" evidence="4">
    <location>
        <begin position="49"/>
        <end position="419"/>
    </location>
</feature>